<name>A0A7S2LTT4_9DINO</name>
<proteinExistence type="predicted"/>
<accession>A0A7S2LTT4</accession>
<organism evidence="1">
    <name type="scientific">Zooxanthella nutricula</name>
    <dbReference type="NCBI Taxonomy" id="1333877"/>
    <lineage>
        <taxon>Eukaryota</taxon>
        <taxon>Sar</taxon>
        <taxon>Alveolata</taxon>
        <taxon>Dinophyceae</taxon>
        <taxon>Peridiniales</taxon>
        <taxon>Peridiniales incertae sedis</taxon>
        <taxon>Zooxanthella</taxon>
    </lineage>
</organism>
<gene>
    <name evidence="1" type="ORF">BRAN1462_LOCUS42272</name>
</gene>
<protein>
    <submittedName>
        <fullName evidence="1">Uncharacterized protein</fullName>
    </submittedName>
</protein>
<reference evidence="1" key="1">
    <citation type="submission" date="2021-01" db="EMBL/GenBank/DDBJ databases">
        <authorList>
            <person name="Corre E."/>
            <person name="Pelletier E."/>
            <person name="Niang G."/>
            <person name="Scheremetjew M."/>
            <person name="Finn R."/>
            <person name="Kale V."/>
            <person name="Holt S."/>
            <person name="Cochrane G."/>
            <person name="Meng A."/>
            <person name="Brown T."/>
            <person name="Cohen L."/>
        </authorList>
    </citation>
    <scope>NUCLEOTIDE SEQUENCE</scope>
    <source>
        <strain evidence="1">RCC3387</strain>
    </source>
</reference>
<sequence length="269" mass="31240">MRIWQPSVATTTTTTKWPFPSFFCWSVVRVTGYEVSLIQAQHRNRVGIFDCDEYAVYSNGGKIQIGHLHTIEIPAPMTNKGNFNVPGTTTNSWLNTLIFMEAWVLITEDDVWWNHEWTVKTDPDAVFFPHRLRELLLIATPGPDERPRYVANCDRTWNGEAKTLKLFGSLEIFSRSAVGAYKAFAKRCKTELQWRGWGEDYFIQSCMRILGVEILNGTSFLSDKRCHYAPCSDFTKVAYHDYKNIQSYFDCWGQSRQHEEEVSRNILRK</sequence>
<evidence type="ECO:0000313" key="1">
    <source>
        <dbReference type="EMBL" id="CAD9614319.1"/>
    </source>
</evidence>
<dbReference type="EMBL" id="HBGW01066334">
    <property type="protein sequence ID" value="CAD9614319.1"/>
    <property type="molecule type" value="Transcribed_RNA"/>
</dbReference>
<dbReference type="AlphaFoldDB" id="A0A7S2LTT4"/>